<feature type="region of interest" description="Disordered" evidence="1">
    <location>
        <begin position="1"/>
        <end position="252"/>
    </location>
</feature>
<feature type="compositionally biased region" description="Basic and acidic residues" evidence="1">
    <location>
        <begin position="33"/>
        <end position="48"/>
    </location>
</feature>
<feature type="compositionally biased region" description="Basic and acidic residues" evidence="1">
    <location>
        <begin position="195"/>
        <end position="214"/>
    </location>
</feature>
<feature type="compositionally biased region" description="Basic residues" evidence="1">
    <location>
        <begin position="70"/>
        <end position="83"/>
    </location>
</feature>
<keyword evidence="2" id="KW-1133">Transmembrane helix</keyword>
<dbReference type="EMBL" id="JAGMWT010000016">
    <property type="protein sequence ID" value="KAH7115247.1"/>
    <property type="molecule type" value="Genomic_DNA"/>
</dbReference>
<dbReference type="Proteomes" id="UP000700596">
    <property type="component" value="Unassembled WGS sequence"/>
</dbReference>
<dbReference type="AlphaFoldDB" id="A0A9P9ICV6"/>
<keyword evidence="2" id="KW-0472">Membrane</keyword>
<protein>
    <submittedName>
        <fullName evidence="3">Uncharacterized protein</fullName>
    </submittedName>
</protein>
<keyword evidence="2" id="KW-0812">Transmembrane</keyword>
<reference evidence="3" key="1">
    <citation type="journal article" date="2021" name="Nat. Commun.">
        <title>Genetic determinants of endophytism in the Arabidopsis root mycobiome.</title>
        <authorList>
            <person name="Mesny F."/>
            <person name="Miyauchi S."/>
            <person name="Thiergart T."/>
            <person name="Pickel B."/>
            <person name="Atanasova L."/>
            <person name="Karlsson M."/>
            <person name="Huettel B."/>
            <person name="Barry K.W."/>
            <person name="Haridas S."/>
            <person name="Chen C."/>
            <person name="Bauer D."/>
            <person name="Andreopoulos W."/>
            <person name="Pangilinan J."/>
            <person name="LaButti K."/>
            <person name="Riley R."/>
            <person name="Lipzen A."/>
            <person name="Clum A."/>
            <person name="Drula E."/>
            <person name="Henrissat B."/>
            <person name="Kohler A."/>
            <person name="Grigoriev I.V."/>
            <person name="Martin F.M."/>
            <person name="Hacquard S."/>
        </authorList>
    </citation>
    <scope>NUCLEOTIDE SEQUENCE</scope>
    <source>
        <strain evidence="3">MPI-CAGE-CH-0243</strain>
    </source>
</reference>
<comment type="caution">
    <text evidence="3">The sequence shown here is derived from an EMBL/GenBank/DDBJ whole genome shotgun (WGS) entry which is preliminary data.</text>
</comment>
<feature type="compositionally biased region" description="Basic and acidic residues" evidence="1">
    <location>
        <begin position="58"/>
        <end position="69"/>
    </location>
</feature>
<sequence length="414" mass="48524">MSRHGKDLRGPNASDYDSYRPLYHGSSRRGRDRSREHQSRSPMRDDSRRRRVRWSRSPRREESRREIGRRSRSSTRRRSRSRRWSPSPAQQRSRRRRSKSVTPIHYDSYRPGGTSNTNRRNRSRRREDLRRQRYSRSRSLMRRRSRSPVRRRSRSPVRRRSRSPVRRRSRSPVRRRSRSPVRKRSISSTPLHSIFRREARKTAREHSPTREKSQLESTAKPQSPLPLHNSPAPMDSSRSSLKAAKTTVSTPQAAVRKLISDKQTQVKEKDIILIESSPPIIIKDEEPEADAPMLQEQQDFDDDYMFNTAMADNSIVDKDVTTAVVDAYDSLFLAKGTRWMIYSMMSTKVILTFLPGFSSAFLLLLFYAFCDEGMGRKESDKQISTQSCRKIESELSNIVTDYELITRNSVYNTL</sequence>
<accession>A0A9P9ICV6</accession>
<organism evidence="3 4">
    <name type="scientific">Dendryphion nanum</name>
    <dbReference type="NCBI Taxonomy" id="256645"/>
    <lineage>
        <taxon>Eukaryota</taxon>
        <taxon>Fungi</taxon>
        <taxon>Dikarya</taxon>
        <taxon>Ascomycota</taxon>
        <taxon>Pezizomycotina</taxon>
        <taxon>Dothideomycetes</taxon>
        <taxon>Pleosporomycetidae</taxon>
        <taxon>Pleosporales</taxon>
        <taxon>Torulaceae</taxon>
        <taxon>Dendryphion</taxon>
    </lineage>
</organism>
<proteinExistence type="predicted"/>
<keyword evidence="4" id="KW-1185">Reference proteome</keyword>
<feature type="compositionally biased region" description="Polar residues" evidence="1">
    <location>
        <begin position="236"/>
        <end position="252"/>
    </location>
</feature>
<evidence type="ECO:0000313" key="4">
    <source>
        <dbReference type="Proteomes" id="UP000700596"/>
    </source>
</evidence>
<gene>
    <name evidence="3" type="ORF">B0J11DRAFT_572176</name>
</gene>
<evidence type="ECO:0000256" key="1">
    <source>
        <dbReference type="SAM" id="MobiDB-lite"/>
    </source>
</evidence>
<name>A0A9P9ICV6_9PLEO</name>
<evidence type="ECO:0000256" key="2">
    <source>
        <dbReference type="SAM" id="Phobius"/>
    </source>
</evidence>
<evidence type="ECO:0000313" key="3">
    <source>
        <dbReference type="EMBL" id="KAH7115247.1"/>
    </source>
</evidence>
<feature type="transmembrane region" description="Helical" evidence="2">
    <location>
        <begin position="349"/>
        <end position="369"/>
    </location>
</feature>
<feature type="compositionally biased region" description="Basic residues" evidence="1">
    <location>
        <begin position="132"/>
        <end position="185"/>
    </location>
</feature>